<keyword evidence="2" id="KW-1185">Reference proteome</keyword>
<accession>A0A4W2F2V9</accession>
<dbReference type="Ensembl" id="ENSBIXT00005040532.1">
    <property type="protein sequence ID" value="ENSBIXP00005043800.1"/>
    <property type="gene ID" value="ENSBIXG00005004741.1"/>
</dbReference>
<proteinExistence type="predicted"/>
<protein>
    <submittedName>
        <fullName evidence="1">Uncharacterized protein</fullName>
    </submittedName>
</protein>
<organism evidence="1 2">
    <name type="scientific">Bos indicus x Bos taurus</name>
    <name type="common">Hybrid cattle</name>
    <dbReference type="NCBI Taxonomy" id="30522"/>
    <lineage>
        <taxon>Eukaryota</taxon>
        <taxon>Metazoa</taxon>
        <taxon>Chordata</taxon>
        <taxon>Craniata</taxon>
        <taxon>Vertebrata</taxon>
        <taxon>Euteleostomi</taxon>
        <taxon>Mammalia</taxon>
        <taxon>Eutheria</taxon>
        <taxon>Laurasiatheria</taxon>
        <taxon>Artiodactyla</taxon>
        <taxon>Ruminantia</taxon>
        <taxon>Pecora</taxon>
        <taxon>Bovidae</taxon>
        <taxon>Bovinae</taxon>
        <taxon>Bos</taxon>
    </lineage>
</organism>
<evidence type="ECO:0000313" key="3">
    <source>
        <dbReference type="Proteomes" id="UP000429181"/>
    </source>
</evidence>
<name>A0A4W2F2V9_BOBOX</name>
<dbReference type="STRING" id="30522.A0A4W2F2V9"/>
<reference evidence="1" key="2">
    <citation type="submission" date="2025-05" db="UniProtKB">
        <authorList>
            <consortium name="Ensembl"/>
        </authorList>
    </citation>
    <scope>IDENTIFICATION</scope>
</reference>
<dbReference type="Proteomes" id="UP000429181">
    <property type="component" value="Chromosome 6"/>
</dbReference>
<evidence type="ECO:0000313" key="1">
    <source>
        <dbReference type="Ensembl" id="ENSBIXP00000043802.1"/>
    </source>
</evidence>
<dbReference type="Proteomes" id="UP000314981">
    <property type="component" value="Chromosome 6"/>
</dbReference>
<sequence length="63" mass="7265">MSLNRSQKPHGLKHIGLDQFWDDLRAGIQQAYTRWSTAKSRSTELYTHTPLNKEVTNAVLKLI</sequence>
<evidence type="ECO:0000313" key="2">
    <source>
        <dbReference type="Proteomes" id="UP000314981"/>
    </source>
</evidence>
<dbReference type="Ensembl" id="ENSBIXT00000042765.1">
    <property type="protein sequence ID" value="ENSBIXP00000043802.1"/>
    <property type="gene ID" value="ENSBIXG00000007889.1"/>
</dbReference>
<dbReference type="GeneTree" id="ENSGT00940000180978"/>
<reference evidence="2 3" key="1">
    <citation type="submission" date="2018-11" db="EMBL/GenBank/DDBJ databases">
        <title>Haplotype-resolved cattle genomes.</title>
        <authorList>
            <person name="Low W.Y."/>
            <person name="Tearle R."/>
            <person name="Bickhart D.M."/>
            <person name="Rosen B.D."/>
            <person name="Koren S."/>
            <person name="Rhie A."/>
            <person name="Hiendleder S."/>
            <person name="Phillippy A.M."/>
            <person name="Smith T.P.L."/>
            <person name="Williams J.L."/>
        </authorList>
    </citation>
    <scope>NUCLEOTIDE SEQUENCE [LARGE SCALE GENOMIC DNA]</scope>
</reference>
<dbReference type="OMA" id="AYTRWST"/>
<dbReference type="AlphaFoldDB" id="A0A4W2F2V9"/>